<dbReference type="SUPFAM" id="SSF88946">
    <property type="entry name" value="Sigma2 domain of RNA polymerase sigma factors"/>
    <property type="match status" value="1"/>
</dbReference>
<dbReference type="NCBIfam" id="TIGR02937">
    <property type="entry name" value="sigma70-ECF"/>
    <property type="match status" value="1"/>
</dbReference>
<keyword evidence="5" id="KW-0804">Transcription</keyword>
<dbReference type="GO" id="GO:0003677">
    <property type="term" value="F:DNA binding"/>
    <property type="evidence" value="ECO:0007669"/>
    <property type="project" value="UniProtKB-KW"/>
</dbReference>
<dbReference type="InterPro" id="IPR013324">
    <property type="entry name" value="RNA_pol_sigma_r3/r4-like"/>
</dbReference>
<dbReference type="SUPFAM" id="SSF88659">
    <property type="entry name" value="Sigma3 and sigma4 domains of RNA polymerase sigma factors"/>
    <property type="match status" value="1"/>
</dbReference>
<dbReference type="GO" id="GO:0016987">
    <property type="term" value="F:sigma factor activity"/>
    <property type="evidence" value="ECO:0007669"/>
    <property type="project" value="UniProtKB-KW"/>
</dbReference>
<name>A0A2U1CBX0_9FIRM</name>
<dbReference type="Pfam" id="PF04542">
    <property type="entry name" value="Sigma70_r2"/>
    <property type="match status" value="1"/>
</dbReference>
<dbReference type="AlphaFoldDB" id="A0A2U1CBX0"/>
<organism evidence="8 9">
    <name type="scientific">Intestinimonas butyriciproducens</name>
    <dbReference type="NCBI Taxonomy" id="1297617"/>
    <lineage>
        <taxon>Bacteria</taxon>
        <taxon>Bacillati</taxon>
        <taxon>Bacillota</taxon>
        <taxon>Clostridia</taxon>
        <taxon>Eubacteriales</taxon>
        <taxon>Intestinimonas</taxon>
    </lineage>
</organism>
<evidence type="ECO:0000256" key="5">
    <source>
        <dbReference type="ARBA" id="ARBA00023163"/>
    </source>
</evidence>
<dbReference type="GO" id="GO:0006352">
    <property type="term" value="P:DNA-templated transcription initiation"/>
    <property type="evidence" value="ECO:0007669"/>
    <property type="project" value="InterPro"/>
</dbReference>
<dbReference type="PANTHER" id="PTHR43133:SF8">
    <property type="entry name" value="RNA POLYMERASE SIGMA FACTOR HI_1459-RELATED"/>
    <property type="match status" value="1"/>
</dbReference>
<evidence type="ECO:0000313" key="9">
    <source>
        <dbReference type="Proteomes" id="UP000245778"/>
    </source>
</evidence>
<dbReference type="InterPro" id="IPR036388">
    <property type="entry name" value="WH-like_DNA-bd_sf"/>
</dbReference>
<feature type="domain" description="RNA polymerase sigma factor 70 region 4 type 2" evidence="7">
    <location>
        <begin position="126"/>
        <end position="175"/>
    </location>
</feature>
<evidence type="ECO:0000256" key="3">
    <source>
        <dbReference type="ARBA" id="ARBA00023082"/>
    </source>
</evidence>
<sequence length="188" mass="21667">MIAYIISTLEDQGDRAFMENLYQDFERLMFSTARRYVQAIPDQKDIVQDAMEKLIKKSATIRSMNRCALACYIVYTIRSTSIDFLRARNKSVEHNVSIDLPESSELEAVAPSMDDLAISAERMALLQSLWPHLPEDDRTLLEGKYVWGYTDQELASLLKCKPSSIRMKLTRARRRAFEQMTEKEGMIG</sequence>
<gene>
    <name evidence="8" type="ORF">C7373_1045</name>
</gene>
<dbReference type="InterPro" id="IPR039425">
    <property type="entry name" value="RNA_pol_sigma-70-like"/>
</dbReference>
<dbReference type="InterPro" id="IPR013249">
    <property type="entry name" value="RNA_pol_sigma70_r4_t2"/>
</dbReference>
<dbReference type="RefSeq" id="WP_165366578.1">
    <property type="nucleotide sequence ID" value="NZ_CP011524.1"/>
</dbReference>
<evidence type="ECO:0000256" key="2">
    <source>
        <dbReference type="ARBA" id="ARBA00023015"/>
    </source>
</evidence>
<accession>A0A2U1CBX0</accession>
<keyword evidence="3" id="KW-0731">Sigma factor</keyword>
<dbReference type="InterPro" id="IPR013325">
    <property type="entry name" value="RNA_pol_sigma_r2"/>
</dbReference>
<reference evidence="8 9" key="1">
    <citation type="submission" date="2018-04" db="EMBL/GenBank/DDBJ databases">
        <title>Genomic Encyclopedia of Type Strains, Phase IV (KMG-IV): sequencing the most valuable type-strain genomes for metagenomic binning, comparative biology and taxonomic classification.</title>
        <authorList>
            <person name="Goeker M."/>
        </authorList>
    </citation>
    <scope>NUCLEOTIDE SEQUENCE [LARGE SCALE GENOMIC DNA]</scope>
    <source>
        <strain evidence="8 9">DSM 26588</strain>
    </source>
</reference>
<dbReference type="Pfam" id="PF08281">
    <property type="entry name" value="Sigma70_r4_2"/>
    <property type="match status" value="1"/>
</dbReference>
<keyword evidence="4" id="KW-0238">DNA-binding</keyword>
<evidence type="ECO:0000313" key="8">
    <source>
        <dbReference type="EMBL" id="PVY58412.1"/>
    </source>
</evidence>
<dbReference type="EMBL" id="QEKK01000004">
    <property type="protein sequence ID" value="PVY58412.1"/>
    <property type="molecule type" value="Genomic_DNA"/>
</dbReference>
<dbReference type="Proteomes" id="UP000245778">
    <property type="component" value="Unassembled WGS sequence"/>
</dbReference>
<evidence type="ECO:0000259" key="6">
    <source>
        <dbReference type="Pfam" id="PF04542"/>
    </source>
</evidence>
<evidence type="ECO:0000256" key="1">
    <source>
        <dbReference type="ARBA" id="ARBA00010641"/>
    </source>
</evidence>
<protein>
    <submittedName>
        <fullName evidence="8">RNA polymerase RpoE-like sigma-24 subunit</fullName>
    </submittedName>
</protein>
<dbReference type="Gene3D" id="1.10.10.10">
    <property type="entry name" value="Winged helix-like DNA-binding domain superfamily/Winged helix DNA-binding domain"/>
    <property type="match status" value="1"/>
</dbReference>
<dbReference type="Gene3D" id="1.10.1740.10">
    <property type="match status" value="1"/>
</dbReference>
<proteinExistence type="inferred from homology"/>
<dbReference type="GeneID" id="93228753"/>
<evidence type="ECO:0000259" key="7">
    <source>
        <dbReference type="Pfam" id="PF08281"/>
    </source>
</evidence>
<keyword evidence="2" id="KW-0805">Transcription regulation</keyword>
<comment type="similarity">
    <text evidence="1">Belongs to the sigma-70 factor family. ECF subfamily.</text>
</comment>
<dbReference type="InterPro" id="IPR007627">
    <property type="entry name" value="RNA_pol_sigma70_r2"/>
</dbReference>
<evidence type="ECO:0000256" key="4">
    <source>
        <dbReference type="ARBA" id="ARBA00023125"/>
    </source>
</evidence>
<comment type="caution">
    <text evidence="8">The sequence shown here is derived from an EMBL/GenBank/DDBJ whole genome shotgun (WGS) entry which is preliminary data.</text>
</comment>
<feature type="domain" description="RNA polymerase sigma-70 region 2" evidence="6">
    <location>
        <begin position="21"/>
        <end position="89"/>
    </location>
</feature>
<dbReference type="PANTHER" id="PTHR43133">
    <property type="entry name" value="RNA POLYMERASE ECF-TYPE SIGMA FACTO"/>
    <property type="match status" value="1"/>
</dbReference>
<dbReference type="InterPro" id="IPR014284">
    <property type="entry name" value="RNA_pol_sigma-70_dom"/>
</dbReference>